<evidence type="ECO:0000256" key="8">
    <source>
        <dbReference type="ARBA" id="ARBA00022777"/>
    </source>
</evidence>
<dbReference type="SUPFAM" id="SSF55961">
    <property type="entry name" value="Bet v1-like"/>
    <property type="match status" value="1"/>
</dbReference>
<dbReference type="InterPro" id="IPR036043">
    <property type="entry name" value="Phosphoglycerate_kinase_sf"/>
</dbReference>
<dbReference type="EMBL" id="ASPP01015179">
    <property type="protein sequence ID" value="ETO18286.1"/>
    <property type="molecule type" value="Genomic_DNA"/>
</dbReference>
<evidence type="ECO:0000256" key="13">
    <source>
        <dbReference type="RuleBase" id="RU000532"/>
    </source>
</evidence>
<dbReference type="GO" id="GO:0047100">
    <property type="term" value="F:glyceraldehyde-3-phosphate dehydrogenase (NADP+) (phosphorylating) activity"/>
    <property type="evidence" value="ECO:0007669"/>
    <property type="project" value="UniProtKB-EC"/>
</dbReference>
<keyword evidence="11" id="KW-0560">Oxidoreductase</keyword>
<comment type="subunit">
    <text evidence="14">Monomer.</text>
</comment>
<keyword evidence="9" id="KW-0067">ATP-binding</keyword>
<dbReference type="FunFam" id="3.30.360.10:FF:000002">
    <property type="entry name" value="Glyceraldehyde-3-phosphate dehydrogenase"/>
    <property type="match status" value="1"/>
</dbReference>
<dbReference type="Pfam" id="PF03364">
    <property type="entry name" value="Polyketide_cyc"/>
    <property type="match status" value="1"/>
</dbReference>
<gene>
    <name evidence="16" type="ORF">RFI_18990</name>
</gene>
<comment type="pathway">
    <text evidence="3">Carbohydrate biosynthesis; Calvin cycle.</text>
</comment>
<dbReference type="Gene3D" id="3.40.50.720">
    <property type="entry name" value="NAD(P)-binding Rossmann-like Domain"/>
    <property type="match status" value="1"/>
</dbReference>
<dbReference type="CDD" id="cd18126">
    <property type="entry name" value="GAPDH_I_C"/>
    <property type="match status" value="1"/>
</dbReference>
<dbReference type="GO" id="GO:0006096">
    <property type="term" value="P:glycolytic process"/>
    <property type="evidence" value="ECO:0007669"/>
    <property type="project" value="UniProtKB-UniPathway"/>
</dbReference>
<dbReference type="Pfam" id="PF00162">
    <property type="entry name" value="PGK"/>
    <property type="match status" value="1"/>
</dbReference>
<dbReference type="GO" id="GO:0051287">
    <property type="term" value="F:NAD binding"/>
    <property type="evidence" value="ECO:0007669"/>
    <property type="project" value="InterPro"/>
</dbReference>
<dbReference type="InterPro" id="IPR023393">
    <property type="entry name" value="START-like_dom_sf"/>
</dbReference>
<evidence type="ECO:0000256" key="2">
    <source>
        <dbReference type="ARBA" id="ARBA00001946"/>
    </source>
</evidence>
<dbReference type="AlphaFoldDB" id="X6MXD5"/>
<dbReference type="InterPro" id="IPR010982">
    <property type="entry name" value="Lambda_DNA-bd_dom_sf"/>
</dbReference>
<dbReference type="Gene3D" id="3.30.530.20">
    <property type="match status" value="1"/>
</dbReference>
<keyword evidence="10" id="KW-0460">Magnesium</keyword>
<comment type="cofactor">
    <cofactor evidence="2">
        <name>Mg(2+)</name>
        <dbReference type="ChEBI" id="CHEBI:18420"/>
    </cofactor>
</comment>
<keyword evidence="6 13" id="KW-0808">Transferase</keyword>
<dbReference type="InterPro" id="IPR001576">
    <property type="entry name" value="Phosphoglycerate_kinase"/>
</dbReference>
<comment type="catalytic activity">
    <reaction evidence="1 13">
        <text>(2R)-3-phosphoglycerate + ATP = (2R)-3-phospho-glyceroyl phosphate + ADP</text>
        <dbReference type="Rhea" id="RHEA:14801"/>
        <dbReference type="ChEBI" id="CHEBI:30616"/>
        <dbReference type="ChEBI" id="CHEBI:57604"/>
        <dbReference type="ChEBI" id="CHEBI:58272"/>
        <dbReference type="ChEBI" id="CHEBI:456216"/>
        <dbReference type="EC" id="2.7.2.3"/>
    </reaction>
</comment>
<dbReference type="GO" id="GO:0005524">
    <property type="term" value="F:ATP binding"/>
    <property type="evidence" value="ECO:0007669"/>
    <property type="project" value="UniProtKB-KW"/>
</dbReference>
<accession>X6MXD5</accession>
<dbReference type="PRINTS" id="PR00477">
    <property type="entry name" value="PHGLYCKINASE"/>
</dbReference>
<evidence type="ECO:0000256" key="6">
    <source>
        <dbReference type="ARBA" id="ARBA00022679"/>
    </source>
</evidence>
<dbReference type="OrthoDB" id="8300105at2759"/>
<dbReference type="FunFam" id="3.40.50.1260:FF:000006">
    <property type="entry name" value="Phosphoglycerate kinase"/>
    <property type="match status" value="1"/>
</dbReference>
<dbReference type="SUPFAM" id="SSF53748">
    <property type="entry name" value="Phosphoglycerate kinase"/>
    <property type="match status" value="1"/>
</dbReference>
<dbReference type="UniPathway" id="UPA00109">
    <property type="reaction ID" value="UER00185"/>
</dbReference>
<dbReference type="Pfam" id="PF13413">
    <property type="entry name" value="HTH_25"/>
    <property type="match status" value="1"/>
</dbReference>
<evidence type="ECO:0000313" key="17">
    <source>
        <dbReference type="Proteomes" id="UP000023152"/>
    </source>
</evidence>
<dbReference type="PANTHER" id="PTHR43148">
    <property type="entry name" value="GLYCERALDEHYDE-3-PHOSPHATE DEHYDROGENASE 2"/>
    <property type="match status" value="1"/>
</dbReference>
<dbReference type="InterPro" id="IPR015824">
    <property type="entry name" value="Phosphoglycerate_kinase_N"/>
</dbReference>
<dbReference type="Gene3D" id="3.40.50.1260">
    <property type="entry name" value="Phosphoglycerate kinase, N-terminal domain"/>
    <property type="match status" value="2"/>
</dbReference>
<dbReference type="Pfam" id="PF02800">
    <property type="entry name" value="Gp_dh_C"/>
    <property type="match status" value="1"/>
</dbReference>
<evidence type="ECO:0000256" key="4">
    <source>
        <dbReference type="ARBA" id="ARBA00007406"/>
    </source>
</evidence>
<dbReference type="SMART" id="SM00846">
    <property type="entry name" value="Gp_dh_N"/>
    <property type="match status" value="1"/>
</dbReference>
<evidence type="ECO:0000256" key="3">
    <source>
        <dbReference type="ARBA" id="ARBA00005215"/>
    </source>
</evidence>
<dbReference type="FunFam" id="3.40.50.720:FF:000001">
    <property type="entry name" value="Glyceraldehyde-3-phosphate dehydrogenase"/>
    <property type="match status" value="1"/>
</dbReference>
<dbReference type="CDD" id="cd00093">
    <property type="entry name" value="HTH_XRE"/>
    <property type="match status" value="1"/>
</dbReference>
<dbReference type="SUPFAM" id="SSF55347">
    <property type="entry name" value="Glyceraldehyde-3-phosphate dehydrogenase-like, C-terminal domain"/>
    <property type="match status" value="1"/>
</dbReference>
<dbReference type="InterPro" id="IPR020829">
    <property type="entry name" value="GlycerAld_3-P_DH_cat"/>
</dbReference>
<proteinExistence type="inferred from homology"/>
<feature type="domain" description="Glyceraldehyde 3-phosphate dehydrogenase NAD(P) binding" evidence="15">
    <location>
        <begin position="158"/>
        <end position="309"/>
    </location>
</feature>
<keyword evidence="7" id="KW-0547">Nucleotide-binding</keyword>
<dbReference type="PROSITE" id="PS00111">
    <property type="entry name" value="PGLYCERATE_KINASE"/>
    <property type="match status" value="1"/>
</dbReference>
<dbReference type="InterPro" id="IPR020828">
    <property type="entry name" value="GlycerAld_3-P_DH_NAD(P)-bd"/>
</dbReference>
<evidence type="ECO:0000313" key="16">
    <source>
        <dbReference type="EMBL" id="ETO18286.1"/>
    </source>
</evidence>
<reference evidence="16 17" key="1">
    <citation type="journal article" date="2013" name="Curr. Biol.">
        <title>The Genome of the Foraminiferan Reticulomyxa filosa.</title>
        <authorList>
            <person name="Glockner G."/>
            <person name="Hulsmann N."/>
            <person name="Schleicher M."/>
            <person name="Noegel A.A."/>
            <person name="Eichinger L."/>
            <person name="Gallinger C."/>
            <person name="Pawlowski J."/>
            <person name="Sierra R."/>
            <person name="Euteneuer U."/>
            <person name="Pillet L."/>
            <person name="Moustafa A."/>
            <person name="Platzer M."/>
            <person name="Groth M."/>
            <person name="Szafranski K."/>
            <person name="Schliwa M."/>
        </authorList>
    </citation>
    <scope>NUCLEOTIDE SEQUENCE [LARGE SCALE GENOMIC DNA]</scope>
</reference>
<evidence type="ECO:0000256" key="9">
    <source>
        <dbReference type="ARBA" id="ARBA00022840"/>
    </source>
</evidence>
<evidence type="ECO:0000256" key="11">
    <source>
        <dbReference type="ARBA" id="ARBA00023002"/>
    </source>
</evidence>
<comment type="caution">
    <text evidence="16">The sequence shown here is derived from an EMBL/GenBank/DDBJ whole genome shotgun (WGS) entry which is preliminary data.</text>
</comment>
<dbReference type="GO" id="GO:0003677">
    <property type="term" value="F:DNA binding"/>
    <property type="evidence" value="ECO:0007669"/>
    <property type="project" value="InterPro"/>
</dbReference>
<evidence type="ECO:0000256" key="14">
    <source>
        <dbReference type="RuleBase" id="RU000696"/>
    </source>
</evidence>
<evidence type="ECO:0000256" key="1">
    <source>
        <dbReference type="ARBA" id="ARBA00000642"/>
    </source>
</evidence>
<keyword evidence="17" id="KW-1185">Reference proteome</keyword>
<protein>
    <recommendedName>
        <fullName evidence="13">Phosphoglycerate kinase</fullName>
        <ecNumber evidence="13">2.7.2.3</ecNumber>
    </recommendedName>
</protein>
<dbReference type="InterPro" id="IPR020831">
    <property type="entry name" value="GlycerAld/Erythrose_P_DH"/>
</dbReference>
<evidence type="ECO:0000259" key="15">
    <source>
        <dbReference type="SMART" id="SM00846"/>
    </source>
</evidence>
<comment type="pathway">
    <text evidence="13">Carbohydrate degradation; glycolysis; pyruvate from D-glyceraldehyde 3-phosphate: step 2/5.</text>
</comment>
<evidence type="ECO:0000256" key="7">
    <source>
        <dbReference type="ARBA" id="ARBA00022741"/>
    </source>
</evidence>
<evidence type="ECO:0000256" key="5">
    <source>
        <dbReference type="ARBA" id="ARBA00008982"/>
    </source>
</evidence>
<evidence type="ECO:0000256" key="10">
    <source>
        <dbReference type="ARBA" id="ARBA00022842"/>
    </source>
</evidence>
<dbReference type="InterPro" id="IPR036291">
    <property type="entry name" value="NAD(P)-bd_dom_sf"/>
</dbReference>
<dbReference type="GO" id="GO:0004618">
    <property type="term" value="F:phosphoglycerate kinase activity"/>
    <property type="evidence" value="ECO:0007669"/>
    <property type="project" value="UniProtKB-EC"/>
</dbReference>
<comment type="catalytic activity">
    <reaction evidence="12">
        <text>D-glyceraldehyde 3-phosphate + phosphate + NADP(+) = (2R)-3-phospho-glyceroyl phosphate + NADPH + H(+)</text>
        <dbReference type="Rhea" id="RHEA:10296"/>
        <dbReference type="ChEBI" id="CHEBI:15378"/>
        <dbReference type="ChEBI" id="CHEBI:43474"/>
        <dbReference type="ChEBI" id="CHEBI:57604"/>
        <dbReference type="ChEBI" id="CHEBI:57783"/>
        <dbReference type="ChEBI" id="CHEBI:58349"/>
        <dbReference type="ChEBI" id="CHEBI:59776"/>
        <dbReference type="EC" id="1.2.1.13"/>
    </reaction>
</comment>
<comment type="similarity">
    <text evidence="5 13">Belongs to the phosphoglycerate kinase family.</text>
</comment>
<dbReference type="InterPro" id="IPR001387">
    <property type="entry name" value="Cro/C1-type_HTH"/>
</dbReference>
<dbReference type="Gene3D" id="3.30.360.10">
    <property type="entry name" value="Dihydrodipicolinate Reductase, domain 2"/>
    <property type="match status" value="1"/>
</dbReference>
<dbReference type="Pfam" id="PF00044">
    <property type="entry name" value="Gp_dh_N"/>
    <property type="match status" value="1"/>
</dbReference>
<comment type="similarity">
    <text evidence="4">Belongs to the glyceraldehyde-3-phosphate dehydrogenase family.</text>
</comment>
<organism evidence="16 17">
    <name type="scientific">Reticulomyxa filosa</name>
    <dbReference type="NCBI Taxonomy" id="46433"/>
    <lineage>
        <taxon>Eukaryota</taxon>
        <taxon>Sar</taxon>
        <taxon>Rhizaria</taxon>
        <taxon>Retaria</taxon>
        <taxon>Foraminifera</taxon>
        <taxon>Monothalamids</taxon>
        <taxon>Reticulomyxidae</taxon>
        <taxon>Reticulomyxa</taxon>
    </lineage>
</organism>
<dbReference type="CDD" id="cd05214">
    <property type="entry name" value="GAPDH_I_N"/>
    <property type="match status" value="1"/>
</dbReference>
<sequence>MVSGPFKYLNNTWELKQNEKGTEINFHIDFAFKSVVLEKIIGIFFNKAAEKMASAFDYYIEIGKSLKSRRQQMNISYKEVADKLKIRESYIKAIEDGETQHIPSHVYFNGYVKIYSEFLGETDFDFNLLKIPVNENLKLKPQEIINDLNFFPTKRVLIAIAINGFGRIGRCILRAWVESGRKDIEVVVVNVGFGQIDHHIHLLHYDSTHGIFNKFQKIDDNSIEINGKKIPIISEIQPEKINWSQYNIDVVLECSGAFTKREAAAKHLQSNISKVIVSAPCEGADKTIVYGVNEQVLTREDKVISIGSCTTNCLAPIAKILNDALTIESGFMTTIHSYTNDQSVLDAIHKDKRRSRACGISMIPSSTGAAKALGLVLPELAGKLDGVSVRVPTHNVSMVDLKFTSKSKTSAIEINEIIKDAAKSKIGKVLDYTHEELVSIDFNHNSKSSIFDLTQTRVVNENFCRIAACADILDKKVFLRVDLNVPIIDKQIIDATRISSILPTLEYLVANKAKVILASHFGRPNGNKVPSMSLQQLVPEIAKLSGYAIEFIDDSVGNKVEEKIMKLKEGEVLLLENLRFYKEEESNEITFSKALAKLADIYVNDAFSCSHRSHASIVGITQFIPSYAGFLMEKEISNLDLVLSNQNEATVAIIGGGKVSTKFKILDFLADRLEHLIITGAMANTFLKAMGREIGQSYYEESFVTQAKLFLNKQHKAKIYIPSDFSSLDTATNNVVISNVDSITKSLQIYDLGPESYSEIHTILKQAKVVLWNGPLGLYEDDRFTVTTYAIARLIID</sequence>
<keyword evidence="8 13" id="KW-0418">Kinase</keyword>
<evidence type="ECO:0000256" key="12">
    <source>
        <dbReference type="ARBA" id="ARBA00052787"/>
    </source>
</evidence>
<dbReference type="InterPro" id="IPR015911">
    <property type="entry name" value="Phosphoglycerate_kinase_CS"/>
</dbReference>
<name>X6MXD5_RETFI</name>
<dbReference type="SUPFAM" id="SSF47413">
    <property type="entry name" value="lambda repressor-like DNA-binding domains"/>
    <property type="match status" value="1"/>
</dbReference>
<dbReference type="EC" id="2.7.2.3" evidence="13"/>
<dbReference type="InterPro" id="IPR005031">
    <property type="entry name" value="COQ10_START"/>
</dbReference>
<dbReference type="SUPFAM" id="SSF51735">
    <property type="entry name" value="NAD(P)-binding Rossmann-fold domains"/>
    <property type="match status" value="1"/>
</dbReference>
<dbReference type="Proteomes" id="UP000023152">
    <property type="component" value="Unassembled WGS sequence"/>
</dbReference>
<dbReference type="Gene3D" id="1.10.260.40">
    <property type="entry name" value="lambda repressor-like DNA-binding domains"/>
    <property type="match status" value="1"/>
</dbReference>